<dbReference type="EMBL" id="FBVY01000031">
    <property type="protein sequence ID" value="CUW96832.1"/>
    <property type="molecule type" value="Genomic_DNA"/>
</dbReference>
<dbReference type="Proteomes" id="UP000191933">
    <property type="component" value="Unassembled WGS sequence"/>
</dbReference>
<proteinExistence type="predicted"/>
<name>A0A9W5F168_9HYPH</name>
<protein>
    <submittedName>
        <fullName evidence="1">Uncharacterized protein</fullName>
    </submittedName>
</protein>
<comment type="caution">
    <text evidence="1">The sequence shown here is derived from an EMBL/GenBank/DDBJ whole genome shotgun (WGS) entry which is preliminary data.</text>
</comment>
<organism evidence="1 2">
    <name type="scientific">Agrobacterium genomosp. 2 str. CFBP 5494</name>
    <dbReference type="NCBI Taxonomy" id="1183436"/>
    <lineage>
        <taxon>Bacteria</taxon>
        <taxon>Pseudomonadati</taxon>
        <taxon>Pseudomonadota</taxon>
        <taxon>Alphaproteobacteria</taxon>
        <taxon>Hyphomicrobiales</taxon>
        <taxon>Rhizobiaceae</taxon>
        <taxon>Rhizobium/Agrobacterium group</taxon>
        <taxon>Agrobacterium</taxon>
        <taxon>Agrobacterium tumefaciens complex</taxon>
    </lineage>
</organism>
<evidence type="ECO:0000313" key="2">
    <source>
        <dbReference type="Proteomes" id="UP000191933"/>
    </source>
</evidence>
<dbReference type="AlphaFoldDB" id="A0A9W5F168"/>
<keyword evidence="2" id="KW-1185">Reference proteome</keyword>
<evidence type="ECO:0000313" key="1">
    <source>
        <dbReference type="EMBL" id="CUW96832.1"/>
    </source>
</evidence>
<gene>
    <name evidence="1" type="ORF">AGR2A_Lc20012</name>
</gene>
<accession>A0A9W5F168</accession>
<sequence length="187" mass="21257">MMANGRWTMIRAGKRAARPFRCRSPCRCAPGPWVLPSCCPGLPICFQKHILPRSDNASRFLHRTLSVLGHIGRDTAGALSIGEPRKAGVNLQPVPDEQALERILGELPAKLFWSESAVFPCRLRASRRNCRCLSTGTAIFQFRLMGRHQRIFSSRIRNALRGAWRTKPFACRLRVPTVWRLPRRQSE</sequence>
<reference evidence="1 2" key="1">
    <citation type="submission" date="2016-01" db="EMBL/GenBank/DDBJ databases">
        <authorList>
            <person name="Regsiter A."/>
            <person name="william w."/>
        </authorList>
    </citation>
    <scope>NUCLEOTIDE SEQUENCE [LARGE SCALE GENOMIC DNA]</scope>
    <source>
        <strain evidence="1 2">CFBP 5494</strain>
    </source>
</reference>